<dbReference type="SUPFAM" id="SSF56112">
    <property type="entry name" value="Protein kinase-like (PK-like)"/>
    <property type="match status" value="1"/>
</dbReference>
<gene>
    <name evidence="4" type="ORF">DesfrDRAFT_0712</name>
</gene>
<dbReference type="Gene3D" id="1.10.510.10">
    <property type="entry name" value="Transferase(Phosphotransferase) domain 1"/>
    <property type="match status" value="1"/>
</dbReference>
<dbReference type="InterPro" id="IPR003018">
    <property type="entry name" value="GAF"/>
</dbReference>
<sequence>MFGIPGYSRFETIHTGRKHRVVSAVEDATGRMAALKMPSVLLPSGKALTVLEKEYEYLQRLDLPDIPHAARLIHTGRSVVVVMECFDFPTLKQAAEDRPLRLAEATDVAEKLARILVQLHARGIIHRDITPANILYERAAGRVVLIDFGSAIDMPQQSSTGLRPETVEGTVAYMSPEQTGRINRPVDFRSDFYSFGVTLYELLTGRRPFTGDDAGALIHSHLAVTPPAPSALDPAVPQALSDIAMKCLAKDAGDRYQGAVGLHADLHRCRADLERRGEIAPFPLGEADIRDRFQFPERIVGRDRELAALQDLYEQAGQGQSAVVLVRGVSGAGKTSLVQELSRAVAAKKGYVAYGKYDQYNRAVPFSGLIEALSLLIRQILSEGEARVASWKRRILAAVGQNGRVLCEVIPDLETLIGEQPPAHALDPVAARTRQGTLFRLFMEALGRRNHPLLLFLDDLQWIDAASLSLLELMGSLRGEGAILCIGAFRSNEVAETHPLAVTLAAMRKRQASIAEVLVGPLTQTDLRGYLAEMFRLQHAEVASLARALHAKTNGNPLFSRTLLTALYQDGHLRFDGELRRWIWDDRAVAAMPYADNVVEALQARLATLPAGSLELLPLGALIGNPFSLDALASLSGRGRTALARDLAPALAQGLLTSPRRDVELYIQQSADRLEDVTFAFCHDRIQQAAYALLEETRKPALHLAAGRLVWHSLPPGKDDNRLFDVLEHMRKGAPLLTDPGERLRVAELALAAGRKAKTATAFTDATGMLDFARALLPEAPWESDYPLWRDISLDLAQSLYLAGRYDEAEIRCAEIRAHAATDRDRLRLFNVQAKQYHHQARYAEAVELEYRALELLGFEIPHEDDALLALFEAEKAHIGALIEEKAGGDPAALYDQPEATAPDHILAQEMLFDLYADSYLIGRGLVCAAVSAVMARLAMDQGKSPLASVAYIHYASTLCAMGLCARDYRTGHALGSLAARLAEHYAVPALQNYTYHVFSLAVNHWINPLASSHGYWFEASRLALASGSPYSGYVYLQLAHVQLASGAPLGDVEAQAARSLEFLRASGMDGIVTLLRLIVGQPLRHLRGKTRSIASLDDKDFDGAALAEQFASLPFFLGSLRYSQLRVACLANTEEALPPPETLHGWIDVVDATQQGQIMLADSWFFYTLLLLEHARRAGGKPQGELGARIALGHDKLRLWAELCPANFRHKLLLAEAERLAGPAGDSPDLARIIDTYDQAIDAALQSAFVQDAAMAAEKAGRFWLRRGKPHLAKAYFEQALSYYDRWGATGKGRHLRQAYGTPLADIAIRGNTPLFAFQSLGLETSSGTFSETFSEGLDLLSVIKATQAISRHMVMDDLGRELTAIATENAGATKGVLIRNKDGRLVVANVIMAGDQAPLPEATGEETPVELSPDISPAVVNFVARTRHLVILNDQADPAAPGSGLSVHRDEQATLFYQCPYLAAKKPASLCCLPIILQNEVRGLLYLENAATRGAFRKDRLQLLNILAGQAAISMENARVYNELNEMNCNLETLVRARTAELHAKNKELNRKNLALQRLSTTDQLTGVYNRRSIEDRLRHEIEHCRDNESSLAIILLDVDCFKDVNDTFGHNVGDTVLVDIAVTIGRNVRSTDFFGRWGGEEFMVVVSEFVSNVLPFAERLRKVLEKKRHPTAGKVTASLGVALYLPGETPSQFVSRADQALYRAKENGRNRVELAV</sequence>
<dbReference type="Pfam" id="PF00990">
    <property type="entry name" value="GGDEF"/>
    <property type="match status" value="1"/>
</dbReference>
<organism evidence="4 5">
    <name type="scientific">Solidesulfovibrio fructosivorans JJ]</name>
    <dbReference type="NCBI Taxonomy" id="596151"/>
    <lineage>
        <taxon>Bacteria</taxon>
        <taxon>Pseudomonadati</taxon>
        <taxon>Thermodesulfobacteriota</taxon>
        <taxon>Desulfovibrionia</taxon>
        <taxon>Desulfovibrionales</taxon>
        <taxon>Desulfovibrionaceae</taxon>
        <taxon>Solidesulfovibrio</taxon>
    </lineage>
</organism>
<comment type="caution">
    <text evidence="4">The sequence shown here is derived from an EMBL/GenBank/DDBJ whole genome shotgun (WGS) entry which is preliminary data.</text>
</comment>
<dbReference type="GO" id="GO:0004674">
    <property type="term" value="F:protein serine/threonine kinase activity"/>
    <property type="evidence" value="ECO:0007669"/>
    <property type="project" value="UniProtKB-KW"/>
</dbReference>
<dbReference type="InterPro" id="IPR000719">
    <property type="entry name" value="Prot_kinase_dom"/>
</dbReference>
<evidence type="ECO:0000313" key="5">
    <source>
        <dbReference type="Proteomes" id="UP000006250"/>
    </source>
</evidence>
<comment type="subcellular location">
    <subcellularLocation>
        <location evidence="1">Membrane</location>
        <topology evidence="1">Single-pass membrane protein</topology>
    </subcellularLocation>
</comment>
<dbReference type="PROSITE" id="PS00109">
    <property type="entry name" value="PROTEIN_KINASE_TYR"/>
    <property type="match status" value="1"/>
</dbReference>
<protein>
    <submittedName>
        <fullName evidence="4">Serine/threonine protein kinase</fullName>
    </submittedName>
</protein>
<dbReference type="SMART" id="SM00220">
    <property type="entry name" value="S_TKc"/>
    <property type="match status" value="1"/>
</dbReference>
<dbReference type="CDD" id="cd01949">
    <property type="entry name" value="GGDEF"/>
    <property type="match status" value="1"/>
</dbReference>
<keyword evidence="4" id="KW-0808">Transferase</keyword>
<dbReference type="PANTHER" id="PTHR43642:SF1">
    <property type="entry name" value="HYBRID SIGNAL TRANSDUCTION HISTIDINE KINASE G"/>
    <property type="match status" value="1"/>
</dbReference>
<dbReference type="InterPro" id="IPR011009">
    <property type="entry name" value="Kinase-like_dom_sf"/>
</dbReference>
<dbReference type="CDD" id="cd14014">
    <property type="entry name" value="STKc_PknB_like"/>
    <property type="match status" value="1"/>
</dbReference>
<dbReference type="InterPro" id="IPR029787">
    <property type="entry name" value="Nucleotide_cyclase"/>
</dbReference>
<dbReference type="InterPro" id="IPR008266">
    <property type="entry name" value="Tyr_kinase_AS"/>
</dbReference>
<dbReference type="SUPFAM" id="SSF55781">
    <property type="entry name" value="GAF domain-like"/>
    <property type="match status" value="1"/>
</dbReference>
<dbReference type="GO" id="GO:0005524">
    <property type="term" value="F:ATP binding"/>
    <property type="evidence" value="ECO:0007669"/>
    <property type="project" value="InterPro"/>
</dbReference>
<dbReference type="InterPro" id="IPR029016">
    <property type="entry name" value="GAF-like_dom_sf"/>
</dbReference>
<dbReference type="Proteomes" id="UP000006250">
    <property type="component" value="Unassembled WGS sequence"/>
</dbReference>
<keyword evidence="4" id="KW-0723">Serine/threonine-protein kinase</keyword>
<dbReference type="eggNOG" id="COG3706">
    <property type="taxonomic scope" value="Bacteria"/>
</dbReference>
<dbReference type="Gene3D" id="3.30.70.270">
    <property type="match status" value="1"/>
</dbReference>
<dbReference type="PROSITE" id="PS50887">
    <property type="entry name" value="GGDEF"/>
    <property type="match status" value="1"/>
</dbReference>
<evidence type="ECO:0000259" key="2">
    <source>
        <dbReference type="PROSITE" id="PS50011"/>
    </source>
</evidence>
<dbReference type="Gene3D" id="3.40.50.300">
    <property type="entry name" value="P-loop containing nucleotide triphosphate hydrolases"/>
    <property type="match status" value="1"/>
</dbReference>
<dbReference type="Gene3D" id="3.30.450.40">
    <property type="match status" value="1"/>
</dbReference>
<name>E1JSX3_SOLFR</name>
<reference evidence="4 5" key="1">
    <citation type="submission" date="2010-08" db="EMBL/GenBank/DDBJ databases">
        <title>The draft genome of Desulfovibrio fructosovorans JJ.</title>
        <authorList>
            <consortium name="US DOE Joint Genome Institute (JGI-PGF)"/>
            <person name="Lucas S."/>
            <person name="Copeland A."/>
            <person name="Lapidus A."/>
            <person name="Cheng J.-F."/>
            <person name="Bruce D."/>
            <person name="Goodwin L."/>
            <person name="Pitluck S."/>
            <person name="Land M.L."/>
            <person name="Hauser L."/>
            <person name="Chang Y.-J."/>
            <person name="Jeffries C."/>
            <person name="Wall J.D."/>
            <person name="Stahl D.A."/>
            <person name="Arkin A.P."/>
            <person name="Dehal P."/>
            <person name="Stolyar S.M."/>
            <person name="Hazen T.C."/>
            <person name="Woyke T.J."/>
        </authorList>
    </citation>
    <scope>NUCLEOTIDE SEQUENCE [LARGE SCALE GENOMIC DNA]</scope>
    <source>
        <strain evidence="4 5">JJ</strain>
    </source>
</reference>
<accession>E1JSX3</accession>
<dbReference type="NCBIfam" id="TIGR00254">
    <property type="entry name" value="GGDEF"/>
    <property type="match status" value="1"/>
</dbReference>
<dbReference type="InterPro" id="IPR027417">
    <property type="entry name" value="P-loop_NTPase"/>
</dbReference>
<dbReference type="eggNOG" id="COG0515">
    <property type="taxonomic scope" value="Bacteria"/>
</dbReference>
<dbReference type="SUPFAM" id="SSF55073">
    <property type="entry name" value="Nucleotide cyclase"/>
    <property type="match status" value="1"/>
</dbReference>
<dbReference type="PANTHER" id="PTHR43642">
    <property type="entry name" value="HYBRID SIGNAL TRANSDUCTION HISTIDINE KINASE G"/>
    <property type="match status" value="1"/>
</dbReference>
<feature type="domain" description="Protein kinase" evidence="2">
    <location>
        <begin position="7"/>
        <end position="266"/>
    </location>
</feature>
<dbReference type="InterPro" id="IPR041664">
    <property type="entry name" value="AAA_16"/>
</dbReference>
<dbReference type="STRING" id="596151.DesfrDRAFT_0712"/>
<proteinExistence type="predicted"/>
<dbReference type="OrthoDB" id="5521237at2"/>
<dbReference type="eggNOG" id="COG3899">
    <property type="taxonomic scope" value="Bacteria"/>
</dbReference>
<dbReference type="FunFam" id="3.30.70.270:FF:000001">
    <property type="entry name" value="Diguanylate cyclase domain protein"/>
    <property type="match status" value="1"/>
</dbReference>
<dbReference type="SMART" id="SM00267">
    <property type="entry name" value="GGDEF"/>
    <property type="match status" value="1"/>
</dbReference>
<dbReference type="InterPro" id="IPR043128">
    <property type="entry name" value="Rev_trsase/Diguanyl_cyclase"/>
</dbReference>
<keyword evidence="4" id="KW-0418">Kinase</keyword>
<evidence type="ECO:0000313" key="4">
    <source>
        <dbReference type="EMBL" id="EFL52606.1"/>
    </source>
</evidence>
<dbReference type="Pfam" id="PF13191">
    <property type="entry name" value="AAA_16"/>
    <property type="match status" value="1"/>
</dbReference>
<keyword evidence="5" id="KW-1185">Reference proteome</keyword>
<dbReference type="RefSeq" id="WP_005991153.1">
    <property type="nucleotide sequence ID" value="NZ_AECZ01000003.1"/>
</dbReference>
<dbReference type="InterPro" id="IPR000160">
    <property type="entry name" value="GGDEF_dom"/>
</dbReference>
<dbReference type="EMBL" id="AECZ01000003">
    <property type="protein sequence ID" value="EFL52606.1"/>
    <property type="molecule type" value="Genomic_DNA"/>
</dbReference>
<evidence type="ECO:0000256" key="1">
    <source>
        <dbReference type="ARBA" id="ARBA00004167"/>
    </source>
</evidence>
<evidence type="ECO:0000259" key="3">
    <source>
        <dbReference type="PROSITE" id="PS50887"/>
    </source>
</evidence>
<dbReference type="SUPFAM" id="SSF52540">
    <property type="entry name" value="P-loop containing nucleoside triphosphate hydrolases"/>
    <property type="match status" value="1"/>
</dbReference>
<dbReference type="Pfam" id="PF01590">
    <property type="entry name" value="GAF"/>
    <property type="match status" value="1"/>
</dbReference>
<dbReference type="PROSITE" id="PS50011">
    <property type="entry name" value="PROTEIN_KINASE_DOM"/>
    <property type="match status" value="1"/>
</dbReference>
<dbReference type="SMART" id="SM00065">
    <property type="entry name" value="GAF"/>
    <property type="match status" value="1"/>
</dbReference>
<dbReference type="Pfam" id="PF00069">
    <property type="entry name" value="Pkinase"/>
    <property type="match status" value="1"/>
</dbReference>
<dbReference type="InterPro" id="IPR053159">
    <property type="entry name" value="Hybrid_Histidine_Kinase"/>
</dbReference>
<dbReference type="GO" id="GO:0016020">
    <property type="term" value="C:membrane"/>
    <property type="evidence" value="ECO:0007669"/>
    <property type="project" value="UniProtKB-SubCell"/>
</dbReference>
<feature type="domain" description="GGDEF" evidence="3">
    <location>
        <begin position="1592"/>
        <end position="1719"/>
    </location>
</feature>